<comment type="catalytic activity">
    <reaction evidence="14">
        <text>IMP + diphosphate = hypoxanthine + 5-phospho-alpha-D-ribose 1-diphosphate</text>
        <dbReference type="Rhea" id="RHEA:17973"/>
        <dbReference type="ChEBI" id="CHEBI:17368"/>
        <dbReference type="ChEBI" id="CHEBI:33019"/>
        <dbReference type="ChEBI" id="CHEBI:58017"/>
        <dbReference type="ChEBI" id="CHEBI:58053"/>
        <dbReference type="EC" id="2.4.2.8"/>
    </reaction>
    <physiologicalReaction direction="right-to-left" evidence="14">
        <dbReference type="Rhea" id="RHEA:17975"/>
    </physiologicalReaction>
</comment>
<dbReference type="InterPro" id="IPR050408">
    <property type="entry name" value="HGPRT"/>
</dbReference>
<comment type="caution">
    <text evidence="17">The sequence shown here is derived from an EMBL/GenBank/DDBJ whole genome shotgun (WGS) entry which is preliminary data.</text>
</comment>
<keyword evidence="9 15" id="KW-0479">Metal-binding</keyword>
<accession>A0A3A8PMU9</accession>
<comment type="similarity">
    <text evidence="4 15">Belongs to the purine/pyrimidine phosphoribosyltransferase family.</text>
</comment>
<evidence type="ECO:0000256" key="11">
    <source>
        <dbReference type="ARBA" id="ARBA00022741"/>
    </source>
</evidence>
<keyword evidence="11 15" id="KW-0547">Nucleotide-binding</keyword>
<dbReference type="AlphaFoldDB" id="A0A3A8PMU9"/>
<evidence type="ECO:0000256" key="6">
    <source>
        <dbReference type="ARBA" id="ARBA00022490"/>
    </source>
</evidence>
<evidence type="ECO:0000256" key="12">
    <source>
        <dbReference type="ARBA" id="ARBA00022842"/>
    </source>
</evidence>
<dbReference type="Gene3D" id="3.40.50.2020">
    <property type="match status" value="1"/>
</dbReference>
<evidence type="ECO:0000313" key="18">
    <source>
        <dbReference type="Proteomes" id="UP000282656"/>
    </source>
</evidence>
<dbReference type="Pfam" id="PF00156">
    <property type="entry name" value="Pribosyltran"/>
    <property type="match status" value="1"/>
</dbReference>
<dbReference type="OrthoDB" id="9802824at2"/>
<dbReference type="RefSeq" id="WP_120552985.1">
    <property type="nucleotide sequence ID" value="NZ_RAWM01000222.1"/>
</dbReference>
<keyword evidence="6 15" id="KW-0963">Cytoplasm</keyword>
<dbReference type="FunFam" id="3.40.50.2020:FF:000006">
    <property type="entry name" value="Hypoxanthine phosphoribosyltransferase"/>
    <property type="match status" value="1"/>
</dbReference>
<evidence type="ECO:0000256" key="2">
    <source>
        <dbReference type="ARBA" id="ARBA00004496"/>
    </source>
</evidence>
<dbReference type="EMBL" id="RAWM01000222">
    <property type="protein sequence ID" value="RKH57508.1"/>
    <property type="molecule type" value="Genomic_DNA"/>
</dbReference>
<evidence type="ECO:0000256" key="1">
    <source>
        <dbReference type="ARBA" id="ARBA00001946"/>
    </source>
</evidence>
<evidence type="ECO:0000256" key="15">
    <source>
        <dbReference type="RuleBase" id="RU364099"/>
    </source>
</evidence>
<dbReference type="NCBIfam" id="TIGR01203">
    <property type="entry name" value="HGPRTase"/>
    <property type="match status" value="1"/>
</dbReference>
<evidence type="ECO:0000256" key="7">
    <source>
        <dbReference type="ARBA" id="ARBA00022676"/>
    </source>
</evidence>
<dbReference type="EC" id="2.4.2.8" evidence="5 15"/>
<evidence type="ECO:0000256" key="8">
    <source>
        <dbReference type="ARBA" id="ARBA00022679"/>
    </source>
</evidence>
<keyword evidence="8 15" id="KW-0808">Transferase</keyword>
<dbReference type="GO" id="GO:0006166">
    <property type="term" value="P:purine ribonucleoside salvage"/>
    <property type="evidence" value="ECO:0007669"/>
    <property type="project" value="UniProtKB-KW"/>
</dbReference>
<dbReference type="GO" id="GO:0032264">
    <property type="term" value="P:IMP salvage"/>
    <property type="evidence" value="ECO:0007669"/>
    <property type="project" value="UniProtKB-UniPathway"/>
</dbReference>
<evidence type="ECO:0000256" key="9">
    <source>
        <dbReference type="ARBA" id="ARBA00022723"/>
    </source>
</evidence>
<dbReference type="GO" id="GO:0000166">
    <property type="term" value="F:nucleotide binding"/>
    <property type="evidence" value="ECO:0007669"/>
    <property type="project" value="UniProtKB-KW"/>
</dbReference>
<gene>
    <name evidence="17" type="primary">hpt</name>
    <name evidence="17" type="ORF">D7X96_38230</name>
</gene>
<comment type="pathway">
    <text evidence="3 15">Purine metabolism; IMP biosynthesis via salvage pathway; IMP from hypoxanthine: step 1/1.</text>
</comment>
<proteinExistence type="inferred from homology"/>
<dbReference type="InterPro" id="IPR005904">
    <property type="entry name" value="Hxn_phspho_trans"/>
</dbReference>
<evidence type="ECO:0000256" key="5">
    <source>
        <dbReference type="ARBA" id="ARBA00011895"/>
    </source>
</evidence>
<dbReference type="CDD" id="cd06223">
    <property type="entry name" value="PRTases_typeI"/>
    <property type="match status" value="1"/>
</dbReference>
<comment type="cofactor">
    <cofactor evidence="1 15">
        <name>Mg(2+)</name>
        <dbReference type="ChEBI" id="CHEBI:18420"/>
    </cofactor>
</comment>
<evidence type="ECO:0000256" key="4">
    <source>
        <dbReference type="ARBA" id="ARBA00008391"/>
    </source>
</evidence>
<keyword evidence="10 15" id="KW-0660">Purine salvage</keyword>
<protein>
    <recommendedName>
        <fullName evidence="5 15">Hypoxanthine phosphoribosyltransferase</fullName>
        <ecNumber evidence="5 15">2.4.2.8</ecNumber>
    </recommendedName>
</protein>
<dbReference type="GO" id="GO:0005829">
    <property type="term" value="C:cytosol"/>
    <property type="evidence" value="ECO:0007669"/>
    <property type="project" value="TreeGrafter"/>
</dbReference>
<evidence type="ECO:0000256" key="3">
    <source>
        <dbReference type="ARBA" id="ARBA00004669"/>
    </source>
</evidence>
<evidence type="ECO:0000256" key="10">
    <source>
        <dbReference type="ARBA" id="ARBA00022726"/>
    </source>
</evidence>
<dbReference type="GO" id="GO:0004422">
    <property type="term" value="F:hypoxanthine phosphoribosyltransferase activity"/>
    <property type="evidence" value="ECO:0007669"/>
    <property type="project" value="InterPro"/>
</dbReference>
<dbReference type="GO" id="GO:0000287">
    <property type="term" value="F:magnesium ion binding"/>
    <property type="evidence" value="ECO:0007669"/>
    <property type="project" value="TreeGrafter"/>
</dbReference>
<dbReference type="InterPro" id="IPR000836">
    <property type="entry name" value="PRTase_dom"/>
</dbReference>
<sequence length="178" mass="19783">MTTFHEKDVGVLISEEAVQARVKELGAQITRDYQGKELTLVCVLKGSVFFAIDLARAIDLPLTLEFLGVSSYHGGTESTGEVRITTDVSKPMAGKHLLIIEDIIDTGLTMSFLLENLQARHPASVKICSLLEKPARAKTKVHIDYKGFVIEDKFVVGYGLDYGEKYRNVPFIGIWKHT</sequence>
<organism evidence="17 18">
    <name type="scientific">Corallococcus interemptor</name>
    <dbReference type="NCBI Taxonomy" id="2316720"/>
    <lineage>
        <taxon>Bacteria</taxon>
        <taxon>Pseudomonadati</taxon>
        <taxon>Myxococcota</taxon>
        <taxon>Myxococcia</taxon>
        <taxon>Myxococcales</taxon>
        <taxon>Cystobacterineae</taxon>
        <taxon>Myxococcaceae</taxon>
        <taxon>Corallococcus</taxon>
    </lineage>
</organism>
<dbReference type="UniPathway" id="UPA00591">
    <property type="reaction ID" value="UER00648"/>
</dbReference>
<dbReference type="GO" id="GO:0052657">
    <property type="term" value="F:guanine phosphoribosyltransferase activity"/>
    <property type="evidence" value="ECO:0007669"/>
    <property type="project" value="UniProtKB-ARBA"/>
</dbReference>
<dbReference type="PANTHER" id="PTHR43340">
    <property type="entry name" value="HYPOXANTHINE-GUANINE PHOSPHORIBOSYLTRANSFERASE"/>
    <property type="match status" value="1"/>
</dbReference>
<dbReference type="SUPFAM" id="SSF53271">
    <property type="entry name" value="PRTase-like"/>
    <property type="match status" value="1"/>
</dbReference>
<evidence type="ECO:0000313" key="17">
    <source>
        <dbReference type="EMBL" id="RKH57508.1"/>
    </source>
</evidence>
<comment type="subcellular location">
    <subcellularLocation>
        <location evidence="2 15">Cytoplasm</location>
    </subcellularLocation>
</comment>
<evidence type="ECO:0000256" key="13">
    <source>
        <dbReference type="ARBA" id="ARBA00048811"/>
    </source>
</evidence>
<keyword evidence="7 15" id="KW-0328">Glycosyltransferase</keyword>
<dbReference type="InterPro" id="IPR029057">
    <property type="entry name" value="PRTase-like"/>
</dbReference>
<feature type="domain" description="Phosphoribosyltransferase" evidence="16">
    <location>
        <begin position="17"/>
        <end position="162"/>
    </location>
</feature>
<name>A0A3A8PMU9_9BACT</name>
<dbReference type="Proteomes" id="UP000282656">
    <property type="component" value="Unassembled WGS sequence"/>
</dbReference>
<comment type="catalytic activity">
    <reaction evidence="13">
        <text>GMP + diphosphate = guanine + 5-phospho-alpha-D-ribose 1-diphosphate</text>
        <dbReference type="Rhea" id="RHEA:25424"/>
        <dbReference type="ChEBI" id="CHEBI:16235"/>
        <dbReference type="ChEBI" id="CHEBI:33019"/>
        <dbReference type="ChEBI" id="CHEBI:58017"/>
        <dbReference type="ChEBI" id="CHEBI:58115"/>
        <dbReference type="EC" id="2.4.2.8"/>
    </reaction>
    <physiologicalReaction direction="right-to-left" evidence="13">
        <dbReference type="Rhea" id="RHEA:25426"/>
    </physiologicalReaction>
</comment>
<dbReference type="GO" id="GO:0032263">
    <property type="term" value="P:GMP salvage"/>
    <property type="evidence" value="ECO:0007669"/>
    <property type="project" value="TreeGrafter"/>
</dbReference>
<keyword evidence="18" id="KW-1185">Reference proteome</keyword>
<dbReference type="GO" id="GO:0006178">
    <property type="term" value="P:guanine salvage"/>
    <property type="evidence" value="ECO:0007669"/>
    <property type="project" value="TreeGrafter"/>
</dbReference>
<evidence type="ECO:0000256" key="14">
    <source>
        <dbReference type="ARBA" id="ARBA00049402"/>
    </source>
</evidence>
<dbReference type="PANTHER" id="PTHR43340:SF1">
    <property type="entry name" value="HYPOXANTHINE PHOSPHORIBOSYLTRANSFERASE"/>
    <property type="match status" value="1"/>
</dbReference>
<evidence type="ECO:0000259" key="16">
    <source>
        <dbReference type="Pfam" id="PF00156"/>
    </source>
</evidence>
<dbReference type="GO" id="GO:0046100">
    <property type="term" value="P:hypoxanthine metabolic process"/>
    <property type="evidence" value="ECO:0007669"/>
    <property type="project" value="TreeGrafter"/>
</dbReference>
<keyword evidence="12 15" id="KW-0460">Magnesium</keyword>
<reference evidence="18" key="1">
    <citation type="submission" date="2018-09" db="EMBL/GenBank/DDBJ databases">
        <authorList>
            <person name="Livingstone P.G."/>
            <person name="Whitworth D.E."/>
        </authorList>
    </citation>
    <scope>NUCLEOTIDE SEQUENCE [LARGE SCALE GENOMIC DNA]</scope>
    <source>
        <strain evidence="18">AB047A</strain>
    </source>
</reference>